<sequence>MSGRRRGRPVGRTGGAPAGDRGAVTAELAIGMVAVAVVLVAVLTLGAASVTRLRAEDAARTAARVAALHEPDAAVVEAARTVLGGRAAQVGVRRDGDWVTVTVTSALTGWAAGVEVRADATARVEP</sequence>
<protein>
    <recommendedName>
        <fullName evidence="4">Pilus assembly protein TadE</fullName>
    </recommendedName>
</protein>
<accession>A0ABQ4D6L4</accession>
<dbReference type="InterPro" id="IPR049790">
    <property type="entry name" value="Rv3655c/TadE"/>
</dbReference>
<evidence type="ECO:0000313" key="2">
    <source>
        <dbReference type="EMBL" id="GIG31354.1"/>
    </source>
</evidence>
<evidence type="ECO:0000256" key="1">
    <source>
        <dbReference type="SAM" id="Phobius"/>
    </source>
</evidence>
<evidence type="ECO:0000313" key="3">
    <source>
        <dbReference type="Proteomes" id="UP000618382"/>
    </source>
</evidence>
<organism evidence="2 3">
    <name type="scientific">Cellulomonas oligotrophica</name>
    <dbReference type="NCBI Taxonomy" id="931536"/>
    <lineage>
        <taxon>Bacteria</taxon>
        <taxon>Bacillati</taxon>
        <taxon>Actinomycetota</taxon>
        <taxon>Actinomycetes</taxon>
        <taxon>Micrococcales</taxon>
        <taxon>Cellulomonadaceae</taxon>
        <taxon>Cellulomonas</taxon>
    </lineage>
</organism>
<feature type="transmembrane region" description="Helical" evidence="1">
    <location>
        <begin position="28"/>
        <end position="50"/>
    </location>
</feature>
<name>A0ABQ4D6L4_9CELL</name>
<keyword evidence="1" id="KW-1133">Transmembrane helix</keyword>
<evidence type="ECO:0008006" key="4">
    <source>
        <dbReference type="Google" id="ProtNLM"/>
    </source>
</evidence>
<gene>
    <name evidence="2" type="ORF">Col01nite_05130</name>
</gene>
<dbReference type="Proteomes" id="UP000618382">
    <property type="component" value="Unassembled WGS sequence"/>
</dbReference>
<keyword evidence="1" id="KW-0812">Transmembrane</keyword>
<dbReference type="NCBIfam" id="NF041390">
    <property type="entry name" value="TadE_Rv3655c"/>
    <property type="match status" value="1"/>
</dbReference>
<reference evidence="2 3" key="1">
    <citation type="submission" date="2021-01" db="EMBL/GenBank/DDBJ databases">
        <title>Whole genome shotgun sequence of Cellulomonas oligotrophica NBRC 109435.</title>
        <authorList>
            <person name="Komaki H."/>
            <person name="Tamura T."/>
        </authorList>
    </citation>
    <scope>NUCLEOTIDE SEQUENCE [LARGE SCALE GENOMIC DNA]</scope>
    <source>
        <strain evidence="2 3">NBRC 109435</strain>
    </source>
</reference>
<keyword evidence="1" id="KW-0472">Membrane</keyword>
<keyword evidence="3" id="KW-1185">Reference proteome</keyword>
<proteinExistence type="predicted"/>
<comment type="caution">
    <text evidence="2">The sequence shown here is derived from an EMBL/GenBank/DDBJ whole genome shotgun (WGS) entry which is preliminary data.</text>
</comment>
<dbReference type="EMBL" id="BONN01000001">
    <property type="protein sequence ID" value="GIG31354.1"/>
    <property type="molecule type" value="Genomic_DNA"/>
</dbReference>